<evidence type="ECO:0000313" key="1">
    <source>
        <dbReference type="EMBL" id="MPR29963.1"/>
    </source>
</evidence>
<dbReference type="Proteomes" id="UP000403266">
    <property type="component" value="Unassembled WGS sequence"/>
</dbReference>
<comment type="caution">
    <text evidence="1">The sequence shown here is derived from an EMBL/GenBank/DDBJ whole genome shotgun (WGS) entry which is preliminary data.</text>
</comment>
<name>A0A5N7MSM8_9HYPH</name>
<gene>
    <name evidence="1" type="ORF">FS320_34110</name>
</gene>
<evidence type="ECO:0000313" key="2">
    <source>
        <dbReference type="Proteomes" id="UP000403266"/>
    </source>
</evidence>
<reference evidence="1 2" key="1">
    <citation type="journal article" date="2019" name="Syst. Appl. Microbiol.">
        <title>Microvirga tunisiensis sp. nov., a root nodule symbiotic bacterium isolated from Lupinus micranthus and L. luteus grown in Northern Tunisia.</title>
        <authorList>
            <person name="Msaddak A."/>
            <person name="Rejili M."/>
            <person name="Duran D."/>
            <person name="Mars M."/>
            <person name="Palacios J.M."/>
            <person name="Ruiz-Argueso T."/>
            <person name="Rey L."/>
            <person name="Imperial J."/>
        </authorList>
    </citation>
    <scope>NUCLEOTIDE SEQUENCE [LARGE SCALE GENOMIC DNA]</scope>
    <source>
        <strain evidence="1 2">Lmie10</strain>
    </source>
</reference>
<dbReference type="AlphaFoldDB" id="A0A5N7MSM8"/>
<proteinExistence type="predicted"/>
<dbReference type="EMBL" id="VOSK01000291">
    <property type="protein sequence ID" value="MPR29963.1"/>
    <property type="molecule type" value="Genomic_DNA"/>
</dbReference>
<dbReference type="RefSeq" id="WP_152716831.1">
    <property type="nucleotide sequence ID" value="NZ_VOSJ01000319.1"/>
</dbReference>
<accession>A0A5N7MSM8</accession>
<organism evidence="1 2">
    <name type="scientific">Microvirga tunisiensis</name>
    <dbReference type="NCBI Taxonomy" id="2108360"/>
    <lineage>
        <taxon>Bacteria</taxon>
        <taxon>Pseudomonadati</taxon>
        <taxon>Pseudomonadota</taxon>
        <taxon>Alphaproteobacteria</taxon>
        <taxon>Hyphomicrobiales</taxon>
        <taxon>Methylobacteriaceae</taxon>
        <taxon>Microvirga</taxon>
    </lineage>
</organism>
<dbReference type="OrthoDB" id="8456779at2"/>
<keyword evidence="2" id="KW-1185">Reference proteome</keyword>
<sequence>MGNPNLHAVEIDIAPSRWADFWSWRIEARNVIDYRRRTSRWWRHCGLIVWLGADQKLRGVVFLGAVAPVDFLAAFSRWPMTLRPISPAVLREAIHGFVKPGMIAAMPTSKARYQSLKLAIWPRRNAIKTRSPVPVQIPQVYIEPMPVLI</sequence>
<protein>
    <submittedName>
        <fullName evidence="1">Uncharacterized protein</fullName>
    </submittedName>
</protein>